<dbReference type="EMBL" id="GBRH01269326">
    <property type="protein sequence ID" value="JAD28569.1"/>
    <property type="molecule type" value="Transcribed_RNA"/>
</dbReference>
<sequence length="32" mass="3280">MATTSTPRKIISQSTAITSESSNLSSFGSASM</sequence>
<organism evidence="2">
    <name type="scientific">Arundo donax</name>
    <name type="common">Giant reed</name>
    <name type="synonym">Donax arundinaceus</name>
    <dbReference type="NCBI Taxonomy" id="35708"/>
    <lineage>
        <taxon>Eukaryota</taxon>
        <taxon>Viridiplantae</taxon>
        <taxon>Streptophyta</taxon>
        <taxon>Embryophyta</taxon>
        <taxon>Tracheophyta</taxon>
        <taxon>Spermatophyta</taxon>
        <taxon>Magnoliopsida</taxon>
        <taxon>Liliopsida</taxon>
        <taxon>Poales</taxon>
        <taxon>Poaceae</taxon>
        <taxon>PACMAD clade</taxon>
        <taxon>Arundinoideae</taxon>
        <taxon>Arundineae</taxon>
        <taxon>Arundo</taxon>
    </lineage>
</organism>
<evidence type="ECO:0000313" key="2">
    <source>
        <dbReference type="EMBL" id="JAD28569.1"/>
    </source>
</evidence>
<feature type="region of interest" description="Disordered" evidence="1">
    <location>
        <begin position="1"/>
        <end position="32"/>
    </location>
</feature>
<reference evidence="2" key="2">
    <citation type="journal article" date="2015" name="Data Brief">
        <title>Shoot transcriptome of the giant reed, Arundo donax.</title>
        <authorList>
            <person name="Barrero R.A."/>
            <person name="Guerrero F.D."/>
            <person name="Moolhuijzen P."/>
            <person name="Goolsby J.A."/>
            <person name="Tidwell J."/>
            <person name="Bellgard S.E."/>
            <person name="Bellgard M.I."/>
        </authorList>
    </citation>
    <scope>NUCLEOTIDE SEQUENCE</scope>
    <source>
        <tissue evidence="2">Shoot tissue taken approximately 20 cm above the soil surface</tissue>
    </source>
</reference>
<accession>A0A0A8YP01</accession>
<name>A0A0A8YP01_ARUDO</name>
<proteinExistence type="predicted"/>
<protein>
    <submittedName>
        <fullName evidence="2">CYP78D3v1</fullName>
    </submittedName>
</protein>
<evidence type="ECO:0000256" key="1">
    <source>
        <dbReference type="SAM" id="MobiDB-lite"/>
    </source>
</evidence>
<reference evidence="2" key="1">
    <citation type="submission" date="2014-09" db="EMBL/GenBank/DDBJ databases">
        <authorList>
            <person name="Magalhaes I.L.F."/>
            <person name="Oliveira U."/>
            <person name="Santos F.R."/>
            <person name="Vidigal T.H.D.A."/>
            <person name="Brescovit A.D."/>
            <person name="Santos A.J."/>
        </authorList>
    </citation>
    <scope>NUCLEOTIDE SEQUENCE</scope>
    <source>
        <tissue evidence="2">Shoot tissue taken approximately 20 cm above the soil surface</tissue>
    </source>
</reference>
<dbReference type="AlphaFoldDB" id="A0A0A8YP01"/>